<comment type="caution">
    <text evidence="2">The sequence shown here is derived from an EMBL/GenBank/DDBJ whole genome shotgun (WGS) entry which is preliminary data.</text>
</comment>
<sequence>MVSLRRRKNLGLCAGRASFLAPLPKFSENGNAPVNHVQPARPFSVQPVPSDDAKQPIVVNSAKVGPGSSNVSGSSSSKEQHSKPFSDCWRNMMEAEILKGKTWGQLEKVPQYYT</sequence>
<organism evidence="2 3">
    <name type="scientific">Vitis vinifera</name>
    <name type="common">Grape</name>
    <dbReference type="NCBI Taxonomy" id="29760"/>
    <lineage>
        <taxon>Eukaryota</taxon>
        <taxon>Viridiplantae</taxon>
        <taxon>Streptophyta</taxon>
        <taxon>Embryophyta</taxon>
        <taxon>Tracheophyta</taxon>
        <taxon>Spermatophyta</taxon>
        <taxon>Magnoliopsida</taxon>
        <taxon>eudicotyledons</taxon>
        <taxon>Gunneridae</taxon>
        <taxon>Pentapetalae</taxon>
        <taxon>rosids</taxon>
        <taxon>Vitales</taxon>
        <taxon>Vitaceae</taxon>
        <taxon>Viteae</taxon>
        <taxon>Vitis</taxon>
    </lineage>
</organism>
<evidence type="ECO:0000313" key="2">
    <source>
        <dbReference type="EMBL" id="RVW91475.1"/>
    </source>
</evidence>
<feature type="region of interest" description="Disordered" evidence="1">
    <location>
        <begin position="23"/>
        <end position="85"/>
    </location>
</feature>
<gene>
    <name evidence="2" type="ORF">CK203_038542</name>
</gene>
<evidence type="ECO:0000256" key="1">
    <source>
        <dbReference type="SAM" id="MobiDB-lite"/>
    </source>
</evidence>
<dbReference type="AlphaFoldDB" id="A0A438I445"/>
<dbReference type="EMBL" id="QGNW01000145">
    <property type="protein sequence ID" value="RVW91475.1"/>
    <property type="molecule type" value="Genomic_DNA"/>
</dbReference>
<proteinExistence type="predicted"/>
<feature type="compositionally biased region" description="Low complexity" evidence="1">
    <location>
        <begin position="65"/>
        <end position="77"/>
    </location>
</feature>
<reference evidence="2 3" key="1">
    <citation type="journal article" date="2018" name="PLoS Genet.">
        <title>Population sequencing reveals clonal diversity and ancestral inbreeding in the grapevine cultivar Chardonnay.</title>
        <authorList>
            <person name="Roach M.J."/>
            <person name="Johnson D.L."/>
            <person name="Bohlmann J."/>
            <person name="van Vuuren H.J."/>
            <person name="Jones S.J."/>
            <person name="Pretorius I.S."/>
            <person name="Schmidt S.A."/>
            <person name="Borneman A.R."/>
        </authorList>
    </citation>
    <scope>NUCLEOTIDE SEQUENCE [LARGE SCALE GENOMIC DNA]</scope>
    <source>
        <strain evidence="3">cv. Chardonnay</strain>
        <tissue evidence="2">Leaf</tissue>
    </source>
</reference>
<accession>A0A438I445</accession>
<name>A0A438I445_VITVI</name>
<protein>
    <submittedName>
        <fullName evidence="2">Uncharacterized protein</fullName>
    </submittedName>
</protein>
<dbReference type="Proteomes" id="UP000288805">
    <property type="component" value="Unassembled WGS sequence"/>
</dbReference>
<evidence type="ECO:0000313" key="3">
    <source>
        <dbReference type="Proteomes" id="UP000288805"/>
    </source>
</evidence>